<sequence>MASQDARLSKFEADFKQQQSEMTNKIDTVLKAITDRIAGALPSDTVKNPKLSASPVLSARSYPNMDPQCSNHVQGSINAITIHSEKQSDSYDEKAKENEEEEKDSPENIHVNPSTPPDPSVAFITKKVLKFNSFFESLGLVPQSSDTEVVCTKGDDGEVMFIELIRKNDDSSEGEPEEEGSTTTEGVGAEYFDIFPTRSELAYHKYLMCSPIPLIFLRNPIIMEGCPSNLKIPCNIGHVHVEKAYIDPNSPLNIMTRMMYNWIMRRKLDPRENSNRGVSNFTGRIKGMHVFVGNFTYIVDFMIVEDISSIIDPRLSQVMKVAYKMPHMIEQYNSLSDLEKEHTKSVYLRNEEDKRRGVEYVMSKILRFYKECLELGPEYVTGMDDEGEVT</sequence>
<reference evidence="2" key="2">
    <citation type="submission" date="2022-01" db="EMBL/GenBank/DDBJ databases">
        <authorList>
            <person name="Yamashiro T."/>
            <person name="Shiraishi A."/>
            <person name="Satake H."/>
            <person name="Nakayama K."/>
        </authorList>
    </citation>
    <scope>NUCLEOTIDE SEQUENCE</scope>
</reference>
<reference evidence="2" key="1">
    <citation type="journal article" date="2022" name="Int. J. Mol. Sci.">
        <title>Draft Genome of Tanacetum Coccineum: Genomic Comparison of Closely Related Tanacetum-Family Plants.</title>
        <authorList>
            <person name="Yamashiro T."/>
            <person name="Shiraishi A."/>
            <person name="Nakayama K."/>
            <person name="Satake H."/>
        </authorList>
    </citation>
    <scope>NUCLEOTIDE SEQUENCE</scope>
</reference>
<evidence type="ECO:0000313" key="3">
    <source>
        <dbReference type="Proteomes" id="UP001151760"/>
    </source>
</evidence>
<proteinExistence type="predicted"/>
<gene>
    <name evidence="2" type="ORF">Tco_0747815</name>
</gene>
<feature type="compositionally biased region" description="Acidic residues" evidence="1">
    <location>
        <begin position="171"/>
        <end position="180"/>
    </location>
</feature>
<name>A0ABQ4YTT3_9ASTR</name>
<accession>A0ABQ4YTT3</accession>
<evidence type="ECO:0000313" key="2">
    <source>
        <dbReference type="EMBL" id="GJS81274.1"/>
    </source>
</evidence>
<feature type="compositionally biased region" description="Basic and acidic residues" evidence="1">
    <location>
        <begin position="83"/>
        <end position="97"/>
    </location>
</feature>
<feature type="region of interest" description="Disordered" evidence="1">
    <location>
        <begin position="82"/>
        <end position="118"/>
    </location>
</feature>
<dbReference type="Proteomes" id="UP001151760">
    <property type="component" value="Unassembled WGS sequence"/>
</dbReference>
<keyword evidence="3" id="KW-1185">Reference proteome</keyword>
<evidence type="ECO:0008006" key="4">
    <source>
        <dbReference type="Google" id="ProtNLM"/>
    </source>
</evidence>
<comment type="caution">
    <text evidence="2">The sequence shown here is derived from an EMBL/GenBank/DDBJ whole genome shotgun (WGS) entry which is preliminary data.</text>
</comment>
<protein>
    <recommendedName>
        <fullName evidence="4">Protein kinase-like domain, concanavalin A-like lectin/glucanase domain protein</fullName>
    </recommendedName>
</protein>
<dbReference type="EMBL" id="BQNB010010736">
    <property type="protein sequence ID" value="GJS81274.1"/>
    <property type="molecule type" value="Genomic_DNA"/>
</dbReference>
<evidence type="ECO:0000256" key="1">
    <source>
        <dbReference type="SAM" id="MobiDB-lite"/>
    </source>
</evidence>
<feature type="region of interest" description="Disordered" evidence="1">
    <location>
        <begin position="166"/>
        <end position="186"/>
    </location>
</feature>
<organism evidence="2 3">
    <name type="scientific">Tanacetum coccineum</name>
    <dbReference type="NCBI Taxonomy" id="301880"/>
    <lineage>
        <taxon>Eukaryota</taxon>
        <taxon>Viridiplantae</taxon>
        <taxon>Streptophyta</taxon>
        <taxon>Embryophyta</taxon>
        <taxon>Tracheophyta</taxon>
        <taxon>Spermatophyta</taxon>
        <taxon>Magnoliopsida</taxon>
        <taxon>eudicotyledons</taxon>
        <taxon>Gunneridae</taxon>
        <taxon>Pentapetalae</taxon>
        <taxon>asterids</taxon>
        <taxon>campanulids</taxon>
        <taxon>Asterales</taxon>
        <taxon>Asteraceae</taxon>
        <taxon>Asteroideae</taxon>
        <taxon>Anthemideae</taxon>
        <taxon>Anthemidinae</taxon>
        <taxon>Tanacetum</taxon>
    </lineage>
</organism>